<keyword evidence="2" id="KW-0813">Transport</keyword>
<reference evidence="4" key="1">
    <citation type="submission" date="2020-11" db="EMBL/GenBank/DDBJ databases">
        <title>Adaptations for nitrogen fixation in a non-lichenized fungal sporocarp promotes dispersal by wood-feeding termites.</title>
        <authorList>
            <consortium name="DOE Joint Genome Institute"/>
            <person name="Koch R.A."/>
            <person name="Yoon G."/>
            <person name="Arayal U."/>
            <person name="Lail K."/>
            <person name="Amirebrahimi M."/>
            <person name="Labutti K."/>
            <person name="Lipzen A."/>
            <person name="Riley R."/>
            <person name="Barry K."/>
            <person name="Henrissat B."/>
            <person name="Grigoriev I.V."/>
            <person name="Herr J.R."/>
            <person name="Aime M.C."/>
        </authorList>
    </citation>
    <scope>NUCLEOTIDE SEQUENCE</scope>
    <source>
        <strain evidence="4">MCA 3950</strain>
    </source>
</reference>
<accession>A0A9P8AQ68</accession>
<keyword evidence="3" id="KW-0406">Ion transport</keyword>
<keyword evidence="5" id="KW-1185">Reference proteome</keyword>
<comment type="caution">
    <text evidence="4">The sequence shown here is derived from an EMBL/GenBank/DDBJ whole genome shotgun (WGS) entry which is preliminary data.</text>
</comment>
<dbReference type="AlphaFoldDB" id="A0A9P8AQ68"/>
<dbReference type="EMBL" id="MU250541">
    <property type="protein sequence ID" value="KAG7444063.1"/>
    <property type="molecule type" value="Genomic_DNA"/>
</dbReference>
<dbReference type="Pfam" id="PF01991">
    <property type="entry name" value="vATP-synt_E"/>
    <property type="match status" value="1"/>
</dbReference>
<proteinExistence type="inferred from homology"/>
<feature type="non-terminal residue" evidence="4">
    <location>
        <position position="56"/>
    </location>
</feature>
<organism evidence="4 5">
    <name type="scientific">Guyanagaster necrorhizus</name>
    <dbReference type="NCBI Taxonomy" id="856835"/>
    <lineage>
        <taxon>Eukaryota</taxon>
        <taxon>Fungi</taxon>
        <taxon>Dikarya</taxon>
        <taxon>Basidiomycota</taxon>
        <taxon>Agaricomycotina</taxon>
        <taxon>Agaricomycetes</taxon>
        <taxon>Agaricomycetidae</taxon>
        <taxon>Agaricales</taxon>
        <taxon>Marasmiineae</taxon>
        <taxon>Physalacriaceae</taxon>
        <taxon>Guyanagaster</taxon>
    </lineage>
</organism>
<sequence length="56" mass="6488">MSTRPLNDDEVLTELNKMVAFIKREALEKAREIKIKADEEFAIEKAKLVKQEQQAV</sequence>
<protein>
    <submittedName>
        <fullName evidence="4">Uncharacterized protein</fullName>
    </submittedName>
</protein>
<name>A0A9P8AQ68_9AGAR</name>
<dbReference type="InterPro" id="IPR002842">
    <property type="entry name" value="ATPase_V1_Esu"/>
</dbReference>
<dbReference type="Gene3D" id="6.10.250.1620">
    <property type="match status" value="1"/>
</dbReference>
<evidence type="ECO:0000313" key="5">
    <source>
        <dbReference type="Proteomes" id="UP000812287"/>
    </source>
</evidence>
<dbReference type="OrthoDB" id="10263003at2759"/>
<evidence type="ECO:0000256" key="2">
    <source>
        <dbReference type="ARBA" id="ARBA00022448"/>
    </source>
</evidence>
<comment type="similarity">
    <text evidence="1">Belongs to the V-ATPase E subunit family.</text>
</comment>
<dbReference type="RefSeq" id="XP_043037563.1">
    <property type="nucleotide sequence ID" value="XM_043188236.1"/>
</dbReference>
<evidence type="ECO:0000256" key="1">
    <source>
        <dbReference type="ARBA" id="ARBA00005901"/>
    </source>
</evidence>
<gene>
    <name evidence="4" type="ORF">BT62DRAFT_952449</name>
</gene>
<evidence type="ECO:0000313" key="4">
    <source>
        <dbReference type="EMBL" id="KAG7444063.1"/>
    </source>
</evidence>
<evidence type="ECO:0000256" key="3">
    <source>
        <dbReference type="ARBA" id="ARBA00023065"/>
    </source>
</evidence>
<dbReference type="GO" id="GO:0046961">
    <property type="term" value="F:proton-transporting ATPase activity, rotational mechanism"/>
    <property type="evidence" value="ECO:0007669"/>
    <property type="project" value="InterPro"/>
</dbReference>
<dbReference type="Proteomes" id="UP000812287">
    <property type="component" value="Unassembled WGS sequence"/>
</dbReference>
<dbReference type="GeneID" id="66110533"/>
<dbReference type="PANTHER" id="PTHR45715">
    <property type="entry name" value="ATPASE H+-TRANSPORTING V1 SUBUNIT E1A-RELATED"/>
    <property type="match status" value="1"/>
</dbReference>
<dbReference type="GO" id="GO:0033178">
    <property type="term" value="C:proton-transporting two-sector ATPase complex, catalytic domain"/>
    <property type="evidence" value="ECO:0007669"/>
    <property type="project" value="InterPro"/>
</dbReference>